<reference evidence="1 2" key="1">
    <citation type="journal article" date="2020" name="Cell">
        <title>Large-Scale Comparative Analyses of Tick Genomes Elucidate Their Genetic Diversity and Vector Capacities.</title>
        <authorList>
            <consortium name="Tick Genome and Microbiome Consortium (TIGMIC)"/>
            <person name="Jia N."/>
            <person name="Wang J."/>
            <person name="Shi W."/>
            <person name="Du L."/>
            <person name="Sun Y."/>
            <person name="Zhan W."/>
            <person name="Jiang J.F."/>
            <person name="Wang Q."/>
            <person name="Zhang B."/>
            <person name="Ji P."/>
            <person name="Bell-Sakyi L."/>
            <person name="Cui X.M."/>
            <person name="Yuan T.T."/>
            <person name="Jiang B.G."/>
            <person name="Yang W.F."/>
            <person name="Lam T.T."/>
            <person name="Chang Q.C."/>
            <person name="Ding S.J."/>
            <person name="Wang X.J."/>
            <person name="Zhu J.G."/>
            <person name="Ruan X.D."/>
            <person name="Zhao L."/>
            <person name="Wei J.T."/>
            <person name="Ye R.Z."/>
            <person name="Que T.C."/>
            <person name="Du C.H."/>
            <person name="Zhou Y.H."/>
            <person name="Cheng J.X."/>
            <person name="Dai P.F."/>
            <person name="Guo W.B."/>
            <person name="Han X.H."/>
            <person name="Huang E.J."/>
            <person name="Li L.F."/>
            <person name="Wei W."/>
            <person name="Gao Y.C."/>
            <person name="Liu J.Z."/>
            <person name="Shao H.Z."/>
            <person name="Wang X."/>
            <person name="Wang C.C."/>
            <person name="Yang T.C."/>
            <person name="Huo Q.B."/>
            <person name="Li W."/>
            <person name="Chen H.Y."/>
            <person name="Chen S.E."/>
            <person name="Zhou L.G."/>
            <person name="Ni X.B."/>
            <person name="Tian J.H."/>
            <person name="Sheng Y."/>
            <person name="Liu T."/>
            <person name="Pan Y.S."/>
            <person name="Xia L.Y."/>
            <person name="Li J."/>
            <person name="Zhao F."/>
            <person name="Cao W.C."/>
        </authorList>
    </citation>
    <scope>NUCLEOTIDE SEQUENCE [LARGE SCALE GENOMIC DNA]</scope>
    <source>
        <strain evidence="1">Iper-2018</strain>
    </source>
</reference>
<proteinExistence type="predicted"/>
<evidence type="ECO:0000313" key="2">
    <source>
        <dbReference type="Proteomes" id="UP000805193"/>
    </source>
</evidence>
<accession>A0AC60PYV8</accession>
<name>A0AC60PYV8_IXOPE</name>
<protein>
    <submittedName>
        <fullName evidence="1">Uncharacterized protein</fullName>
    </submittedName>
</protein>
<dbReference type="EMBL" id="JABSTQ010009789">
    <property type="protein sequence ID" value="KAG0425891.1"/>
    <property type="molecule type" value="Genomic_DNA"/>
</dbReference>
<organism evidence="1 2">
    <name type="scientific">Ixodes persulcatus</name>
    <name type="common">Taiga tick</name>
    <dbReference type="NCBI Taxonomy" id="34615"/>
    <lineage>
        <taxon>Eukaryota</taxon>
        <taxon>Metazoa</taxon>
        <taxon>Ecdysozoa</taxon>
        <taxon>Arthropoda</taxon>
        <taxon>Chelicerata</taxon>
        <taxon>Arachnida</taxon>
        <taxon>Acari</taxon>
        <taxon>Parasitiformes</taxon>
        <taxon>Ixodida</taxon>
        <taxon>Ixodoidea</taxon>
        <taxon>Ixodidae</taxon>
        <taxon>Ixodinae</taxon>
        <taxon>Ixodes</taxon>
    </lineage>
</organism>
<gene>
    <name evidence="1" type="ORF">HPB47_026958</name>
</gene>
<evidence type="ECO:0000313" key="1">
    <source>
        <dbReference type="EMBL" id="KAG0425891.1"/>
    </source>
</evidence>
<dbReference type="Proteomes" id="UP000805193">
    <property type="component" value="Unassembled WGS sequence"/>
</dbReference>
<comment type="caution">
    <text evidence="1">The sequence shown here is derived from an EMBL/GenBank/DDBJ whole genome shotgun (WGS) entry which is preliminary data.</text>
</comment>
<keyword evidence="2" id="KW-1185">Reference proteome</keyword>
<sequence>MAADTSFTEFADFVLKTDELLYHVEEESRPVSRRCLRNRLSAMEVFNDRELFALYRFTKATVASLLRSLTLEECQSSRRLPPMFQLLIAPQFYGAGTFRCTITGDLPTLFPSTVCRVIGRLSRLIDSTLCHRLCQVPGDRSGLGPRDNEIAEVNEIAEDRRGREPWLVVAHSWNL</sequence>